<dbReference type="RefSeq" id="WP_264789243.1">
    <property type="nucleotide sequence ID" value="NZ_AP026867.1"/>
</dbReference>
<evidence type="ECO:0000313" key="1">
    <source>
        <dbReference type="EMBL" id="BDS14000.1"/>
    </source>
</evidence>
<dbReference type="KEGG" id="aup:AsAng_0047630"/>
<dbReference type="EMBL" id="AP026867">
    <property type="protein sequence ID" value="BDS14000.1"/>
    <property type="molecule type" value="Genomic_DNA"/>
</dbReference>
<keyword evidence="2" id="KW-1185">Reference proteome</keyword>
<name>A0A915YIU2_9BACT</name>
<dbReference type="Proteomes" id="UP001060919">
    <property type="component" value="Chromosome"/>
</dbReference>
<dbReference type="InterPro" id="IPR010667">
    <property type="entry name" value="Phage_T4_Gp19"/>
</dbReference>
<organism evidence="1 2">
    <name type="scientific">Aureispira anguillae</name>
    <dbReference type="NCBI Taxonomy" id="2864201"/>
    <lineage>
        <taxon>Bacteria</taxon>
        <taxon>Pseudomonadati</taxon>
        <taxon>Bacteroidota</taxon>
        <taxon>Saprospiria</taxon>
        <taxon>Saprospirales</taxon>
        <taxon>Saprospiraceae</taxon>
        <taxon>Aureispira</taxon>
    </lineage>
</organism>
<dbReference type="PANTHER" id="PTHR38009">
    <property type="entry name" value="CONSERVED HYPOTHETICAL PHAGE TAIL PROTEIN"/>
    <property type="match status" value="1"/>
</dbReference>
<gene>
    <name evidence="1" type="ORF">AsAng_0047630</name>
</gene>
<dbReference type="Pfam" id="PF06841">
    <property type="entry name" value="Phage_T4_gp19"/>
    <property type="match status" value="1"/>
</dbReference>
<dbReference type="AlphaFoldDB" id="A0A915YIU2"/>
<accession>A0A915YIU2</accession>
<dbReference type="NCBIfam" id="TIGR02241">
    <property type="entry name" value="conserved hypothetical phage tail region protein"/>
    <property type="match status" value="1"/>
</dbReference>
<dbReference type="PANTHER" id="PTHR38009:SF1">
    <property type="entry name" value="CONSERVED HYPOTHETICAL PHAGE TAIL PROTEIN"/>
    <property type="match status" value="1"/>
</dbReference>
<reference evidence="1" key="1">
    <citation type="submission" date="2022-09" db="EMBL/GenBank/DDBJ databases">
        <title>Aureispira anguillicida sp. nov., isolated from Leptocephalus of Japanese eel Anguilla japonica.</title>
        <authorList>
            <person name="Yuasa K."/>
            <person name="Mekata T."/>
            <person name="Ikunari K."/>
        </authorList>
    </citation>
    <scope>NUCLEOTIDE SEQUENCE</scope>
    <source>
        <strain evidence="1">EL160426</strain>
    </source>
</reference>
<dbReference type="GO" id="GO:0005198">
    <property type="term" value="F:structural molecule activity"/>
    <property type="evidence" value="ECO:0007669"/>
    <property type="project" value="InterPro"/>
</dbReference>
<evidence type="ECO:0000313" key="2">
    <source>
        <dbReference type="Proteomes" id="UP001060919"/>
    </source>
</evidence>
<protein>
    <submittedName>
        <fullName evidence="1">Phage tail protein</fullName>
    </submittedName>
</protein>
<dbReference type="InterPro" id="IPR011747">
    <property type="entry name" value="CHP02241"/>
</dbReference>
<sequence>MSDYQASHPLNGADFWPLAKFSFRVTIDGLPELGFQTVEGLEVEVSIMEYRDGASGVLHKSKRPGLTTYSNITFKKGEFVGDANLKDWMHLYQWERATNRTERKQIIIELLDEAEDVMMTWTVAGAFPVKFTPTALDAEADSEVAVEEIEVAIESWTLDKA</sequence>
<proteinExistence type="predicted"/>